<feature type="compositionally biased region" description="Basic and acidic residues" evidence="10">
    <location>
        <begin position="101"/>
        <end position="111"/>
    </location>
</feature>
<evidence type="ECO:0000256" key="6">
    <source>
        <dbReference type="ARBA" id="ARBA00022692"/>
    </source>
</evidence>
<keyword evidence="7" id="KW-0653">Protein transport</keyword>
<proteinExistence type="inferred from homology"/>
<sequence length="263" mass="28842">MSALRWVLAGSTALILHGAVWYAISVNANTSEGDAMDTGEMGIDLGVGQLGSYADIQERLTQLERPEPVVEKAPEKPKIIEKPIQKKPIVKAQKLTEISFKADDIKPKEQSPAEETPVEQPNDESKETLPEPEVKAATVQAAVKATGKSEQSQSGGVRGSAKNYKNQLNRWLAKYKRYPSTAKKEKQEGIVRIAFTMDRQGNVLNRQVDTSSGYPYLDAAALKMFDDANPLPPVPDDFAPGRMELPLVMPIDFTLITNTSFGD</sequence>
<evidence type="ECO:0000256" key="7">
    <source>
        <dbReference type="ARBA" id="ARBA00022927"/>
    </source>
</evidence>
<dbReference type="GO" id="GO:0015031">
    <property type="term" value="P:protein transport"/>
    <property type="evidence" value="ECO:0007669"/>
    <property type="project" value="UniProtKB-KW"/>
</dbReference>
<reference evidence="12" key="1">
    <citation type="submission" date="2015-10" db="EMBL/GenBank/DDBJ databases">
        <authorList>
            <person name="Gilbert D.G."/>
        </authorList>
    </citation>
    <scope>NUCLEOTIDE SEQUENCE</scope>
</reference>
<dbReference type="InterPro" id="IPR006260">
    <property type="entry name" value="TonB/TolA_C"/>
</dbReference>
<evidence type="ECO:0000256" key="9">
    <source>
        <dbReference type="ARBA" id="ARBA00023136"/>
    </source>
</evidence>
<dbReference type="InterPro" id="IPR037682">
    <property type="entry name" value="TonB_C"/>
</dbReference>
<organism evidence="12">
    <name type="scientific">hydrothermal vent metagenome</name>
    <dbReference type="NCBI Taxonomy" id="652676"/>
    <lineage>
        <taxon>unclassified sequences</taxon>
        <taxon>metagenomes</taxon>
        <taxon>ecological metagenomes</taxon>
    </lineage>
</organism>
<dbReference type="EMBL" id="CZQC01000026">
    <property type="protein sequence ID" value="CUS40813.1"/>
    <property type="molecule type" value="Genomic_DNA"/>
</dbReference>
<comment type="similarity">
    <text evidence="2">Belongs to the TonB family.</text>
</comment>
<keyword evidence="8" id="KW-1133">Transmembrane helix</keyword>
<feature type="compositionally biased region" description="Basic and acidic residues" evidence="10">
    <location>
        <begin position="123"/>
        <end position="134"/>
    </location>
</feature>
<comment type="subcellular location">
    <subcellularLocation>
        <location evidence="1">Cell inner membrane</location>
        <topology evidence="1">Single-pass membrane protein</topology>
        <orientation evidence="1">Periplasmic side</orientation>
    </subcellularLocation>
</comment>
<keyword evidence="4" id="KW-1003">Cell membrane</keyword>
<evidence type="ECO:0000256" key="4">
    <source>
        <dbReference type="ARBA" id="ARBA00022475"/>
    </source>
</evidence>
<evidence type="ECO:0000313" key="12">
    <source>
        <dbReference type="EMBL" id="CUS40813.1"/>
    </source>
</evidence>
<evidence type="ECO:0000256" key="5">
    <source>
        <dbReference type="ARBA" id="ARBA00022519"/>
    </source>
</evidence>
<accession>A0A160TAX9</accession>
<dbReference type="AlphaFoldDB" id="A0A160TAX9"/>
<gene>
    <name evidence="12" type="ORF">MGWOODY_Tha2024</name>
</gene>
<dbReference type="PROSITE" id="PS52015">
    <property type="entry name" value="TONB_CTD"/>
    <property type="match status" value="1"/>
</dbReference>
<dbReference type="NCBIfam" id="TIGR01352">
    <property type="entry name" value="tonB_Cterm"/>
    <property type="match status" value="1"/>
</dbReference>
<keyword evidence="5" id="KW-0997">Cell inner membrane</keyword>
<dbReference type="Pfam" id="PF03544">
    <property type="entry name" value="TonB_C"/>
    <property type="match status" value="1"/>
</dbReference>
<keyword evidence="9" id="KW-0472">Membrane</keyword>
<evidence type="ECO:0000256" key="3">
    <source>
        <dbReference type="ARBA" id="ARBA00022448"/>
    </source>
</evidence>
<dbReference type="InterPro" id="IPR051045">
    <property type="entry name" value="TonB-dependent_transducer"/>
</dbReference>
<evidence type="ECO:0000256" key="2">
    <source>
        <dbReference type="ARBA" id="ARBA00006555"/>
    </source>
</evidence>
<evidence type="ECO:0000259" key="11">
    <source>
        <dbReference type="PROSITE" id="PS52015"/>
    </source>
</evidence>
<dbReference type="SUPFAM" id="SSF74653">
    <property type="entry name" value="TolA/TonB C-terminal domain"/>
    <property type="match status" value="1"/>
</dbReference>
<name>A0A160TAX9_9ZZZZ</name>
<evidence type="ECO:0000256" key="8">
    <source>
        <dbReference type="ARBA" id="ARBA00022989"/>
    </source>
</evidence>
<dbReference type="PANTHER" id="PTHR33446">
    <property type="entry name" value="PROTEIN TONB-RELATED"/>
    <property type="match status" value="1"/>
</dbReference>
<dbReference type="GO" id="GO:0055085">
    <property type="term" value="P:transmembrane transport"/>
    <property type="evidence" value="ECO:0007669"/>
    <property type="project" value="InterPro"/>
</dbReference>
<feature type="region of interest" description="Disordered" evidence="10">
    <location>
        <begin position="101"/>
        <end position="162"/>
    </location>
</feature>
<evidence type="ECO:0000256" key="10">
    <source>
        <dbReference type="SAM" id="MobiDB-lite"/>
    </source>
</evidence>
<keyword evidence="3" id="KW-0813">Transport</keyword>
<feature type="domain" description="TonB C-terminal" evidence="11">
    <location>
        <begin position="163"/>
        <end position="262"/>
    </location>
</feature>
<protein>
    <submittedName>
        <fullName evidence="12">Ferric siderophore transport system, periplasmic binding protein TonB</fullName>
    </submittedName>
</protein>
<feature type="compositionally biased region" description="Low complexity" evidence="10">
    <location>
        <begin position="135"/>
        <end position="146"/>
    </location>
</feature>
<evidence type="ECO:0000256" key="1">
    <source>
        <dbReference type="ARBA" id="ARBA00004383"/>
    </source>
</evidence>
<keyword evidence="6" id="KW-0812">Transmembrane</keyword>
<dbReference type="GO" id="GO:0005886">
    <property type="term" value="C:plasma membrane"/>
    <property type="evidence" value="ECO:0007669"/>
    <property type="project" value="UniProtKB-SubCell"/>
</dbReference>
<dbReference type="Gene3D" id="3.30.1150.10">
    <property type="match status" value="1"/>
</dbReference>